<keyword evidence="7 8" id="KW-0472">Membrane</keyword>
<dbReference type="STRING" id="158190.SpiGrapes_1482"/>
<dbReference type="eggNOG" id="COG0395">
    <property type="taxonomic scope" value="Bacteria"/>
</dbReference>
<dbReference type="GO" id="GO:0055085">
    <property type="term" value="P:transmembrane transport"/>
    <property type="evidence" value="ECO:0007669"/>
    <property type="project" value="InterPro"/>
</dbReference>
<evidence type="ECO:0000256" key="5">
    <source>
        <dbReference type="ARBA" id="ARBA00022692"/>
    </source>
</evidence>
<dbReference type="RefSeq" id="WP_014270141.1">
    <property type="nucleotide sequence ID" value="NC_016633.1"/>
</dbReference>
<evidence type="ECO:0000256" key="2">
    <source>
        <dbReference type="ARBA" id="ARBA00020515"/>
    </source>
</evidence>
<dbReference type="Proteomes" id="UP000005632">
    <property type="component" value="Chromosome"/>
</dbReference>
<evidence type="ECO:0000256" key="7">
    <source>
        <dbReference type="ARBA" id="ARBA00023136"/>
    </source>
</evidence>
<reference evidence="10 11" key="1">
    <citation type="submission" date="2011-11" db="EMBL/GenBank/DDBJ databases">
        <title>Complete sequence of Spirochaeta sp. grapes.</title>
        <authorList>
            <consortium name="US DOE Joint Genome Institute"/>
            <person name="Lucas S."/>
            <person name="Han J."/>
            <person name="Lapidus A."/>
            <person name="Cheng J.-F."/>
            <person name="Goodwin L."/>
            <person name="Pitluck S."/>
            <person name="Peters L."/>
            <person name="Ovchinnikova G."/>
            <person name="Munk A.C."/>
            <person name="Detter J.C."/>
            <person name="Han C."/>
            <person name="Tapia R."/>
            <person name="Land M."/>
            <person name="Hauser L."/>
            <person name="Kyrpides N."/>
            <person name="Ivanova N."/>
            <person name="Pagani I."/>
            <person name="Ritalahtilisa K."/>
            <person name="Loeffler F."/>
            <person name="Woyke T."/>
        </authorList>
    </citation>
    <scope>NUCLEOTIDE SEQUENCE [LARGE SCALE GENOMIC DNA]</scope>
    <source>
        <strain evidence="11">ATCC BAA-1885 / DSM 22778 / Grapes</strain>
    </source>
</reference>
<feature type="transmembrane region" description="Helical" evidence="8">
    <location>
        <begin position="165"/>
        <end position="186"/>
    </location>
</feature>
<keyword evidence="11" id="KW-1185">Reference proteome</keyword>
<evidence type="ECO:0000313" key="11">
    <source>
        <dbReference type="Proteomes" id="UP000005632"/>
    </source>
</evidence>
<dbReference type="OrthoDB" id="9773467at2"/>
<dbReference type="PROSITE" id="PS51257">
    <property type="entry name" value="PROKAR_LIPOPROTEIN"/>
    <property type="match status" value="1"/>
</dbReference>
<evidence type="ECO:0000256" key="8">
    <source>
        <dbReference type="RuleBase" id="RU363032"/>
    </source>
</evidence>
<evidence type="ECO:0000256" key="4">
    <source>
        <dbReference type="ARBA" id="ARBA00022475"/>
    </source>
</evidence>
<comment type="similarity">
    <text evidence="8">Belongs to the binding-protein-dependent transport system permease family.</text>
</comment>
<dbReference type="Pfam" id="PF00528">
    <property type="entry name" value="BPD_transp_1"/>
    <property type="match status" value="1"/>
</dbReference>
<organism evidence="10 11">
    <name type="scientific">Sphaerochaeta pleomorpha (strain ATCC BAA-1885 / DSM 22778 / Grapes)</name>
    <dbReference type="NCBI Taxonomy" id="158190"/>
    <lineage>
        <taxon>Bacteria</taxon>
        <taxon>Pseudomonadati</taxon>
        <taxon>Spirochaetota</taxon>
        <taxon>Spirochaetia</taxon>
        <taxon>Spirochaetales</taxon>
        <taxon>Sphaerochaetaceae</taxon>
        <taxon>Sphaerochaeta</taxon>
    </lineage>
</organism>
<keyword evidence="6 8" id="KW-1133">Transmembrane helix</keyword>
<sequence length="301" mass="33785">MKARKRIKNQIWVHAVLVLSCIVICFPVVFAIVKSTQDSNIVPTASMVLGTAFLDNLKVVWTDYHLGRYMRNSFFISLWVAGGKIILSLFAALALVFYRFKGKKIVFGFILLTLMLPTEVLILGLFDLVSNQRAPDLVALMQWMFSPVEFFFAPTRYGFGWGDNLLGVITPFLASATGVFLFRQHFLSIPRALADSARIDGASSLQFLMHILIPMSLNTIGALALIQFVYVWDQYIWPRVILRRTANQVVQVGLNMIISTGESVQWGQVMTSVVIAMIPPLLVFALLYKAFMNGYALSSDK</sequence>
<dbReference type="HOGENOM" id="CLU_016047_1_1_12"/>
<dbReference type="GO" id="GO:0005886">
    <property type="term" value="C:plasma membrane"/>
    <property type="evidence" value="ECO:0007669"/>
    <property type="project" value="UniProtKB-SubCell"/>
</dbReference>
<comment type="subcellular location">
    <subcellularLocation>
        <location evidence="1 8">Cell membrane</location>
        <topology evidence="1 8">Multi-pass membrane protein</topology>
    </subcellularLocation>
</comment>
<keyword evidence="4" id="KW-1003">Cell membrane</keyword>
<dbReference type="EMBL" id="CP003155">
    <property type="protein sequence ID" value="AEV29293.1"/>
    <property type="molecule type" value="Genomic_DNA"/>
</dbReference>
<dbReference type="PANTHER" id="PTHR43744:SF8">
    <property type="entry name" value="SN-GLYCEROL-3-PHOSPHATE TRANSPORT SYSTEM PERMEASE PROTEIN UGPE"/>
    <property type="match status" value="1"/>
</dbReference>
<feature type="transmembrane region" description="Helical" evidence="8">
    <location>
        <begin position="74"/>
        <end position="98"/>
    </location>
</feature>
<feature type="transmembrane region" description="Helical" evidence="8">
    <location>
        <begin position="207"/>
        <end position="232"/>
    </location>
</feature>
<dbReference type="AlphaFoldDB" id="G8QV57"/>
<keyword evidence="3 8" id="KW-0813">Transport</keyword>
<dbReference type="PROSITE" id="PS50928">
    <property type="entry name" value="ABC_TM1"/>
    <property type="match status" value="1"/>
</dbReference>
<dbReference type="Gene3D" id="1.10.3720.10">
    <property type="entry name" value="MetI-like"/>
    <property type="match status" value="1"/>
</dbReference>
<feature type="transmembrane region" description="Helical" evidence="8">
    <location>
        <begin position="12"/>
        <end position="33"/>
    </location>
</feature>
<name>G8QV57_SPHPG</name>
<evidence type="ECO:0000256" key="3">
    <source>
        <dbReference type="ARBA" id="ARBA00022448"/>
    </source>
</evidence>
<keyword evidence="10" id="KW-0762">Sugar transport</keyword>
<accession>G8QV57</accession>
<gene>
    <name evidence="10" type="ordered locus">SpiGrapes_1482</name>
</gene>
<dbReference type="CDD" id="cd06261">
    <property type="entry name" value="TM_PBP2"/>
    <property type="match status" value="1"/>
</dbReference>
<dbReference type="InterPro" id="IPR035906">
    <property type="entry name" value="MetI-like_sf"/>
</dbReference>
<evidence type="ECO:0000256" key="1">
    <source>
        <dbReference type="ARBA" id="ARBA00004651"/>
    </source>
</evidence>
<feature type="domain" description="ABC transmembrane type-1" evidence="9">
    <location>
        <begin position="70"/>
        <end position="287"/>
    </location>
</feature>
<feature type="transmembrane region" description="Helical" evidence="8">
    <location>
        <begin position="105"/>
        <end position="126"/>
    </location>
</feature>
<dbReference type="InterPro" id="IPR000515">
    <property type="entry name" value="MetI-like"/>
</dbReference>
<evidence type="ECO:0000256" key="6">
    <source>
        <dbReference type="ARBA" id="ARBA00022989"/>
    </source>
</evidence>
<evidence type="ECO:0000259" key="9">
    <source>
        <dbReference type="PROSITE" id="PS50928"/>
    </source>
</evidence>
<dbReference type="KEGG" id="sgp:SpiGrapes_1482"/>
<feature type="transmembrane region" description="Helical" evidence="8">
    <location>
        <begin position="269"/>
        <end position="291"/>
    </location>
</feature>
<keyword evidence="5 8" id="KW-0812">Transmembrane</keyword>
<protein>
    <recommendedName>
        <fullName evidence="2">sn-glycerol-3-phosphate transport system permease protein UgpE</fullName>
    </recommendedName>
</protein>
<evidence type="ECO:0000313" key="10">
    <source>
        <dbReference type="EMBL" id="AEV29293.1"/>
    </source>
</evidence>
<dbReference type="PANTHER" id="PTHR43744">
    <property type="entry name" value="ABC TRANSPORTER PERMEASE PROTEIN MG189-RELATED-RELATED"/>
    <property type="match status" value="1"/>
</dbReference>
<dbReference type="SUPFAM" id="SSF161098">
    <property type="entry name" value="MetI-like"/>
    <property type="match status" value="1"/>
</dbReference>
<proteinExistence type="inferred from homology"/>